<dbReference type="NCBIfam" id="NF033578">
    <property type="entry name" value="transpos_IS5_1"/>
    <property type="match status" value="1"/>
</dbReference>
<keyword evidence="5" id="KW-1185">Reference proteome</keyword>
<dbReference type="Pfam" id="PF05598">
    <property type="entry name" value="DUF772"/>
    <property type="match status" value="1"/>
</dbReference>
<dbReference type="RefSeq" id="WP_016180792.1">
    <property type="nucleotide sequence ID" value="NZ_KE136364.1"/>
</dbReference>
<dbReference type="EMBL" id="ASWL01000003">
    <property type="protein sequence ID" value="EOU22175.1"/>
    <property type="molecule type" value="Genomic_DNA"/>
</dbReference>
<dbReference type="InterPro" id="IPR025668">
    <property type="entry name" value="Tnp_DDE_dom"/>
</dbReference>
<reference evidence="3 5" key="1">
    <citation type="submission" date="2013-03" db="EMBL/GenBank/DDBJ databases">
        <title>The Genome Sequence of Enterococcus avium ATCC_14025 (Illumina only assembly).</title>
        <authorList>
            <consortium name="The Broad Institute Genomics Platform"/>
            <consortium name="The Broad Institute Genome Sequencing Center for Infectious Disease"/>
            <person name="Earl A."/>
            <person name="Russ C."/>
            <person name="Gilmore M."/>
            <person name="Surin D."/>
            <person name="Walker B."/>
            <person name="Young S."/>
            <person name="Zeng Q."/>
            <person name="Gargeya S."/>
            <person name="Fitzgerald M."/>
            <person name="Haas B."/>
            <person name="Abouelleil A."/>
            <person name="Allen A.W."/>
            <person name="Alvarado L."/>
            <person name="Arachchi H.M."/>
            <person name="Berlin A.M."/>
            <person name="Chapman S.B."/>
            <person name="Gainer-Dewar J."/>
            <person name="Goldberg J."/>
            <person name="Griggs A."/>
            <person name="Gujja S."/>
            <person name="Hansen M."/>
            <person name="Howarth C."/>
            <person name="Imamovic A."/>
            <person name="Ireland A."/>
            <person name="Larimer J."/>
            <person name="McCowan C."/>
            <person name="Murphy C."/>
            <person name="Pearson M."/>
            <person name="Poon T.W."/>
            <person name="Priest M."/>
            <person name="Roberts A."/>
            <person name="Saif S."/>
            <person name="Shea T."/>
            <person name="Sisk P."/>
            <person name="Sykes S."/>
            <person name="Wortman J."/>
            <person name="Nusbaum C."/>
            <person name="Birren B."/>
        </authorList>
    </citation>
    <scope>NUCLEOTIDE SEQUENCE [LARGE SCALE GENOMIC DNA]</scope>
    <source>
        <strain evidence="3 5">ATCC 14025</strain>
    </source>
</reference>
<evidence type="ECO:0000259" key="2">
    <source>
        <dbReference type="Pfam" id="PF13586"/>
    </source>
</evidence>
<protein>
    <submittedName>
        <fullName evidence="4">Transposase</fullName>
    </submittedName>
</protein>
<accession>A0AAV3IZX7</accession>
<gene>
    <name evidence="4" type="ORF">I570_02377</name>
    <name evidence="3" type="ORF">OMU_02967</name>
</gene>
<evidence type="ECO:0000313" key="3">
    <source>
        <dbReference type="EMBL" id="EOT43027.1"/>
    </source>
</evidence>
<feature type="domain" description="Transposase InsH N-terminal" evidence="1">
    <location>
        <begin position="25"/>
        <end position="116"/>
    </location>
</feature>
<dbReference type="EMBL" id="AHYV01000030">
    <property type="protein sequence ID" value="EOT43027.1"/>
    <property type="molecule type" value="Genomic_DNA"/>
</dbReference>
<evidence type="ECO:0000313" key="5">
    <source>
        <dbReference type="Proteomes" id="UP000014104"/>
    </source>
</evidence>
<evidence type="ECO:0000313" key="6">
    <source>
        <dbReference type="Proteomes" id="UP000014107"/>
    </source>
</evidence>
<dbReference type="Proteomes" id="UP000014107">
    <property type="component" value="Unassembled WGS sequence"/>
</dbReference>
<feature type="domain" description="Transposase DDE" evidence="2">
    <location>
        <begin position="350"/>
        <end position="438"/>
    </location>
</feature>
<comment type="caution">
    <text evidence="4">The sequence shown here is derived from an EMBL/GenBank/DDBJ whole genome shotgun (WGS) entry which is preliminary data.</text>
</comment>
<organism evidence="4 6">
    <name type="scientific">Enterococcus avium ATCC 14025</name>
    <dbReference type="NCBI Taxonomy" id="1140002"/>
    <lineage>
        <taxon>Bacteria</taxon>
        <taxon>Bacillati</taxon>
        <taxon>Bacillota</taxon>
        <taxon>Bacilli</taxon>
        <taxon>Lactobacillales</taxon>
        <taxon>Enterococcaceae</taxon>
        <taxon>Enterococcus</taxon>
    </lineage>
</organism>
<dbReference type="InterPro" id="IPR047710">
    <property type="entry name" value="Transpos_IS5-like"/>
</dbReference>
<proteinExistence type="predicted"/>
<dbReference type="Proteomes" id="UP000014104">
    <property type="component" value="Unassembled WGS sequence"/>
</dbReference>
<evidence type="ECO:0000313" key="4">
    <source>
        <dbReference type="EMBL" id="EOU22175.1"/>
    </source>
</evidence>
<dbReference type="PANTHER" id="PTHR33803:SF3">
    <property type="entry name" value="BLL1974 PROTEIN"/>
    <property type="match status" value="1"/>
</dbReference>
<sequence length="468" mass="55086">MYKPQIHTQLAFEDFNQPIGLKMNPENRWIKKAERIPWIELEKEYAKNFRNKKGNVAKPLRMALGALLIQKEYSYSDEETVLQIQENPYLQFFIGLPGYQDERPFDATSMVNFRKRLDKTTLIEINEKIVAYNEKSNHDSSNDNDDSSSGTLILDATCSPQNIKYPTDTELLNDARTHAETTIDTLCAENNWKRPRIYRKVARKVYLNVVRRKKKARKWLRAQLRKLLGFLNRDAKIIRKFLTKGTTLSEKHQTWWEIIQKIYDQQKYMYDHRTHCVSDRIVSFHQPWVRPIVRGKVKAATEFGAKYDMSIDGGIARIERTSFDAYNESEVLVSAIRRYYDRHGYYPERVLADKIYRNRQNIQYCKARNIRLSGPALGRPRKNENRDKLTEYQDNTDRIEVERGFSQLKRCFGAALITTKRQDTTLSSIVLSVIAMNLSKLTADFLRQFFRWISKISLLELNNQSIII</sequence>
<evidence type="ECO:0000259" key="1">
    <source>
        <dbReference type="Pfam" id="PF05598"/>
    </source>
</evidence>
<dbReference type="AlphaFoldDB" id="A0AAV3IZX7"/>
<dbReference type="Pfam" id="PF13586">
    <property type="entry name" value="DDE_Tnp_1_2"/>
    <property type="match status" value="1"/>
</dbReference>
<name>A0AAV3IZX7_ENTAV</name>
<reference evidence="4 6" key="2">
    <citation type="submission" date="2013-03" db="EMBL/GenBank/DDBJ databases">
        <title>The Genome Sequence of Enterococcus avium ATCC_14025 (PacBio/Illumina hybrid assembly).</title>
        <authorList>
            <consortium name="The Broad Institute Genomics Platform"/>
            <consortium name="The Broad Institute Genome Sequencing Center for Infectious Disease"/>
            <person name="Earl A."/>
            <person name="Russ C."/>
            <person name="Gilmore M."/>
            <person name="Surin D."/>
            <person name="Walker B."/>
            <person name="Young S."/>
            <person name="Zeng Q."/>
            <person name="Gargeya S."/>
            <person name="Fitzgerald M."/>
            <person name="Haas B."/>
            <person name="Abouelleil A."/>
            <person name="Allen A.W."/>
            <person name="Alvarado L."/>
            <person name="Arachchi H.M."/>
            <person name="Berlin A.M."/>
            <person name="Chapman S.B."/>
            <person name="Gainer-Dewar J."/>
            <person name="Goldberg J."/>
            <person name="Griggs A."/>
            <person name="Gujja S."/>
            <person name="Hansen M."/>
            <person name="Howarth C."/>
            <person name="Imamovic A."/>
            <person name="Ireland A."/>
            <person name="Larimer J."/>
            <person name="McCowan C."/>
            <person name="Murphy C."/>
            <person name="Pearson M."/>
            <person name="Poon T.W."/>
            <person name="Priest M."/>
            <person name="Roberts A."/>
            <person name="Saif S."/>
            <person name="Shea T."/>
            <person name="Sisk P."/>
            <person name="Sykes S."/>
            <person name="Wortman J."/>
            <person name="Nusbaum C."/>
            <person name="Birren B."/>
        </authorList>
    </citation>
    <scope>NUCLEOTIDE SEQUENCE [LARGE SCALE GENOMIC DNA]</scope>
    <source>
        <strain evidence="4 6">ATCC 14025</strain>
    </source>
</reference>
<dbReference type="InterPro" id="IPR008490">
    <property type="entry name" value="Transposase_InsH_N"/>
</dbReference>
<dbReference type="PANTHER" id="PTHR33803">
    <property type="entry name" value="IS1478 TRANSPOSASE"/>
    <property type="match status" value="1"/>
</dbReference>